<organism evidence="3 4">
    <name type="scientific">Trichoderma parareesei</name>
    <name type="common">Filamentous fungus</name>
    <dbReference type="NCBI Taxonomy" id="858221"/>
    <lineage>
        <taxon>Eukaryota</taxon>
        <taxon>Fungi</taxon>
        <taxon>Dikarya</taxon>
        <taxon>Ascomycota</taxon>
        <taxon>Pezizomycotina</taxon>
        <taxon>Sordariomycetes</taxon>
        <taxon>Hypocreomycetidae</taxon>
        <taxon>Hypocreales</taxon>
        <taxon>Hypocreaceae</taxon>
        <taxon>Trichoderma</taxon>
    </lineage>
</organism>
<dbReference type="Gene3D" id="1.20.1410.10">
    <property type="entry name" value="I/LWEQ domain"/>
    <property type="match status" value="1"/>
</dbReference>
<evidence type="ECO:0000313" key="4">
    <source>
        <dbReference type="Proteomes" id="UP000219286"/>
    </source>
</evidence>
<accession>A0A2H2Z9Z5</accession>
<comment type="caution">
    <text evidence="3">The sequence shown here is derived from an EMBL/GenBank/DDBJ whole genome shotgun (WGS) entry which is preliminary data.</text>
</comment>
<dbReference type="InterPro" id="IPR049317">
    <property type="entry name" value="GCIP-like_N"/>
</dbReference>
<feature type="region of interest" description="Disordered" evidence="1">
    <location>
        <begin position="33"/>
        <end position="61"/>
    </location>
</feature>
<gene>
    <name evidence="3" type="ORF">A9Z42_0046440</name>
</gene>
<evidence type="ECO:0000259" key="2">
    <source>
        <dbReference type="Pfam" id="PF13324"/>
    </source>
</evidence>
<feature type="domain" description="Cyclin-D1-binding protein 1-like N-terminal" evidence="2">
    <location>
        <begin position="71"/>
        <end position="231"/>
    </location>
</feature>
<dbReference type="PANTHER" id="PTHR15492">
    <property type="entry name" value="CYCLIN D1-BINDING PROTEIN 1"/>
    <property type="match status" value="1"/>
</dbReference>
<dbReference type="EMBL" id="LFMI01000473">
    <property type="protein sequence ID" value="OTA04079.1"/>
    <property type="molecule type" value="Genomic_DNA"/>
</dbReference>
<dbReference type="PANTHER" id="PTHR15492:SF1">
    <property type="entry name" value="CYCLIN-D1-BINDING PROTEIN 1"/>
    <property type="match status" value="1"/>
</dbReference>
<protein>
    <recommendedName>
        <fullName evidence="2">Cyclin-D1-binding protein 1-like N-terminal domain-containing protein</fullName>
    </recommendedName>
</protein>
<dbReference type="InterPro" id="IPR026907">
    <property type="entry name" value="GCIP-like"/>
</dbReference>
<feature type="compositionally biased region" description="Acidic residues" evidence="1">
    <location>
        <begin position="230"/>
        <end position="252"/>
    </location>
</feature>
<evidence type="ECO:0000313" key="3">
    <source>
        <dbReference type="EMBL" id="OTA04079.1"/>
    </source>
</evidence>
<dbReference type="OrthoDB" id="4088536at2759"/>
<dbReference type="AlphaFoldDB" id="A0A2H2Z9Z5"/>
<feature type="compositionally biased region" description="Low complexity" evidence="1">
    <location>
        <begin position="42"/>
        <end position="61"/>
    </location>
</feature>
<proteinExistence type="predicted"/>
<dbReference type="Proteomes" id="UP000219286">
    <property type="component" value="Unassembled WGS sequence"/>
</dbReference>
<feature type="region of interest" description="Disordered" evidence="1">
    <location>
        <begin position="316"/>
        <end position="337"/>
    </location>
</feature>
<reference evidence="3 4" key="1">
    <citation type="journal article" date="2015" name="Genome Announc.">
        <title>Genome sequence and annotation of Trichoderma parareesei, the ancestor of the cellulase producer Trichoderma reesei.</title>
        <authorList>
            <person name="Yang D."/>
            <person name="Pomraning K."/>
            <person name="Kopchinskiy A."/>
            <person name="Karimi Aghcheh R."/>
            <person name="Atanasova L."/>
            <person name="Chenthamara K."/>
            <person name="Baker S.E."/>
            <person name="Zhang R."/>
            <person name="Shen Q."/>
            <person name="Freitag M."/>
            <person name="Kubicek C.P."/>
            <person name="Druzhinina I.S."/>
        </authorList>
    </citation>
    <scope>NUCLEOTIDE SEQUENCE [LARGE SCALE GENOMIC DNA]</scope>
    <source>
        <strain evidence="3 4">CBS 125925</strain>
    </source>
</reference>
<evidence type="ECO:0000256" key="1">
    <source>
        <dbReference type="SAM" id="MobiDB-lite"/>
    </source>
</evidence>
<name>A0A2H2Z9Z5_TRIPA</name>
<dbReference type="GO" id="GO:0005634">
    <property type="term" value="C:nucleus"/>
    <property type="evidence" value="ECO:0007669"/>
    <property type="project" value="TreeGrafter"/>
</dbReference>
<keyword evidence="4" id="KW-1185">Reference proteome</keyword>
<feature type="region of interest" description="Disordered" evidence="1">
    <location>
        <begin position="228"/>
        <end position="263"/>
    </location>
</feature>
<sequence>MAPEAAALESLDSLVQTACALLKQLQDVLASIRNNNNNPQAPSSSSSSTPTATSSSSVSTPPLDALALARDSATLIRAHATKVSLLLINEPFTPSAISSVLRELIAGPIPGLVASVQACDPNGYTLVFRNELAWRCQRVLAELAELLQRIPKDGKVLKKEKEGFGGGGGAAGGGGGGSGKGSIASTGVLWAACDKVVGLANGGVGAFFVDKMGEWKDTLSDIMEEMKEWGDEEPDEDDDDDDDDDEEEDDGGVSDLADQVSSTHISTQTMLDNLMNSHRTIPATDPDRIRPRLESSLRRLRLVILLYQAITKRRMKKLPPFPSPPQSTNKDNIAESDKVPRRLDELSALLQKLPDRFGDLACAFYELRPREIDEAMDQCFLDAFAVSELLAEAWDGKRDEFTEWTDKFRTEIKKA</sequence>
<dbReference type="Pfam" id="PF13324">
    <property type="entry name" value="GCIP_N"/>
    <property type="match status" value="1"/>
</dbReference>